<evidence type="ECO:0000256" key="6">
    <source>
        <dbReference type="ARBA" id="ARBA00022989"/>
    </source>
</evidence>
<evidence type="ECO:0000256" key="1">
    <source>
        <dbReference type="ARBA" id="ARBA00004651"/>
    </source>
</evidence>
<feature type="transmembrane region" description="Helical" evidence="8">
    <location>
        <begin position="158"/>
        <end position="182"/>
    </location>
</feature>
<keyword evidence="7 8" id="KW-0472">Membrane</keyword>
<feature type="transmembrane region" description="Helical" evidence="8">
    <location>
        <begin position="279"/>
        <end position="303"/>
    </location>
</feature>
<dbReference type="PRINTS" id="PR00758">
    <property type="entry name" value="ARSENICPUMP"/>
</dbReference>
<keyword evidence="4" id="KW-1003">Cell membrane</keyword>
<protein>
    <submittedName>
        <fullName evidence="10">Citrate transporter</fullName>
    </submittedName>
</protein>
<feature type="domain" description="Citrate transporter-like" evidence="9">
    <location>
        <begin position="22"/>
        <end position="299"/>
    </location>
</feature>
<keyword evidence="11" id="KW-1185">Reference proteome</keyword>
<name>A0A7X2TRX5_9SPIO</name>
<dbReference type="AlphaFoldDB" id="A0A7X2TRX5"/>
<dbReference type="Pfam" id="PF03600">
    <property type="entry name" value="CitMHS"/>
    <property type="match status" value="1"/>
</dbReference>
<comment type="subcellular location">
    <subcellularLocation>
        <location evidence="1">Cell membrane</location>
        <topology evidence="1">Multi-pass membrane protein</topology>
    </subcellularLocation>
</comment>
<keyword evidence="5 8" id="KW-0812">Transmembrane</keyword>
<organism evidence="10 11">
    <name type="scientific">Bullifex porci</name>
    <dbReference type="NCBI Taxonomy" id="2606638"/>
    <lineage>
        <taxon>Bacteria</taxon>
        <taxon>Pseudomonadati</taxon>
        <taxon>Spirochaetota</taxon>
        <taxon>Spirochaetia</taxon>
        <taxon>Spirochaetales</taxon>
        <taxon>Spirochaetaceae</taxon>
        <taxon>Bullifex</taxon>
    </lineage>
</organism>
<dbReference type="RefSeq" id="WP_154425547.1">
    <property type="nucleotide sequence ID" value="NZ_VUNN01000013.1"/>
</dbReference>
<keyword evidence="3" id="KW-0813">Transport</keyword>
<feature type="transmembrane region" description="Helical" evidence="8">
    <location>
        <begin position="346"/>
        <end position="367"/>
    </location>
</feature>
<dbReference type="Proteomes" id="UP000460549">
    <property type="component" value="Unassembled WGS sequence"/>
</dbReference>
<evidence type="ECO:0000256" key="7">
    <source>
        <dbReference type="ARBA" id="ARBA00023136"/>
    </source>
</evidence>
<evidence type="ECO:0000256" key="4">
    <source>
        <dbReference type="ARBA" id="ARBA00022475"/>
    </source>
</evidence>
<evidence type="ECO:0000313" key="10">
    <source>
        <dbReference type="EMBL" id="MSU06575.1"/>
    </source>
</evidence>
<evidence type="ECO:0000256" key="2">
    <source>
        <dbReference type="ARBA" id="ARBA00009843"/>
    </source>
</evidence>
<dbReference type="GO" id="GO:0005886">
    <property type="term" value="C:plasma membrane"/>
    <property type="evidence" value="ECO:0007669"/>
    <property type="project" value="UniProtKB-SubCell"/>
</dbReference>
<feature type="transmembrane region" description="Helical" evidence="8">
    <location>
        <begin position="42"/>
        <end position="65"/>
    </location>
</feature>
<dbReference type="InterPro" id="IPR004680">
    <property type="entry name" value="Cit_transptr-like_dom"/>
</dbReference>
<feature type="transmembrane region" description="Helical" evidence="8">
    <location>
        <begin position="120"/>
        <end position="138"/>
    </location>
</feature>
<dbReference type="InterPro" id="IPR000802">
    <property type="entry name" value="Arsenical_pump_ArsB"/>
</dbReference>
<evidence type="ECO:0000313" key="11">
    <source>
        <dbReference type="Proteomes" id="UP000460549"/>
    </source>
</evidence>
<dbReference type="GO" id="GO:0015105">
    <property type="term" value="F:arsenite transmembrane transporter activity"/>
    <property type="evidence" value="ECO:0007669"/>
    <property type="project" value="InterPro"/>
</dbReference>
<evidence type="ECO:0000259" key="9">
    <source>
        <dbReference type="Pfam" id="PF03600"/>
    </source>
</evidence>
<reference evidence="10 11" key="1">
    <citation type="submission" date="2019-08" db="EMBL/GenBank/DDBJ databases">
        <title>In-depth cultivation of the pig gut microbiome towards novel bacterial diversity and tailored functional studies.</title>
        <authorList>
            <person name="Wylensek D."/>
            <person name="Hitch T.C.A."/>
            <person name="Clavel T."/>
        </authorList>
    </citation>
    <scope>NUCLEOTIDE SEQUENCE [LARGE SCALE GENOMIC DNA]</scope>
    <source>
        <strain evidence="10 11">NM-380-WT-3C1</strain>
    </source>
</reference>
<evidence type="ECO:0000256" key="8">
    <source>
        <dbReference type="SAM" id="Phobius"/>
    </source>
</evidence>
<feature type="transmembrane region" description="Helical" evidence="8">
    <location>
        <begin position="315"/>
        <end position="334"/>
    </location>
</feature>
<keyword evidence="6 8" id="KW-1133">Transmembrane helix</keyword>
<comment type="caution">
    <text evidence="10">The sequence shown here is derived from an EMBL/GenBank/DDBJ whole genome shotgun (WGS) entry which is preliminary data.</text>
</comment>
<comment type="similarity">
    <text evidence="2">Belongs to the CitM (TC 2.A.11) transporter family.</text>
</comment>
<feature type="transmembrane region" description="Helical" evidence="8">
    <location>
        <begin position="12"/>
        <end position="30"/>
    </location>
</feature>
<feature type="transmembrane region" description="Helical" evidence="8">
    <location>
        <begin position="77"/>
        <end position="94"/>
    </location>
</feature>
<dbReference type="PANTHER" id="PTHR43302">
    <property type="entry name" value="TRANSPORTER ARSB-RELATED"/>
    <property type="match status" value="1"/>
</dbReference>
<sequence length="370" mass="41246">MNSIKGFIKKEFTFSIAFVLTCFSIVLNPNPKTYLGMIDFRVLIILFSLMGISSALESSGAFNALRDFLLKHCKSERAFALVMVFLPFFISALITNDVALIIFVPFTLMLASGLISNKKLAILIVLQTIAANLGSMMLPVGNPQNLFLYTFYSFDVRTFFSAILPYSALSALMLLFCGFLFFDKREIKAIVKISIVDKKKAGIFFLLLLFSLLTVFRIVSPYVLLIVSIIVFFIFSRDVFFKIDYILLLTFVCFFLFSGNLSANEGVKEFFTAIIKRSAFTVSLITSQIISNVPSAVLLSQFTNDGVALLKGTNIGGLGTPIASLASLITIKAYMKDSENDRKNFFVYFLILNISFLLILCALKVALELL</sequence>
<accession>A0A7X2TRX5</accession>
<feature type="transmembrane region" description="Helical" evidence="8">
    <location>
        <begin position="239"/>
        <end position="258"/>
    </location>
</feature>
<proteinExistence type="inferred from homology"/>
<dbReference type="EMBL" id="VUNN01000013">
    <property type="protein sequence ID" value="MSU06575.1"/>
    <property type="molecule type" value="Genomic_DNA"/>
</dbReference>
<gene>
    <name evidence="10" type="ORF">FYJ80_07270</name>
</gene>
<feature type="transmembrane region" description="Helical" evidence="8">
    <location>
        <begin position="203"/>
        <end position="233"/>
    </location>
</feature>
<evidence type="ECO:0000256" key="3">
    <source>
        <dbReference type="ARBA" id="ARBA00022448"/>
    </source>
</evidence>
<dbReference type="PANTHER" id="PTHR43302:SF5">
    <property type="entry name" value="TRANSPORTER ARSB-RELATED"/>
    <property type="match status" value="1"/>
</dbReference>
<evidence type="ECO:0000256" key="5">
    <source>
        <dbReference type="ARBA" id="ARBA00022692"/>
    </source>
</evidence>
<feature type="transmembrane region" description="Helical" evidence="8">
    <location>
        <begin position="100"/>
        <end position="115"/>
    </location>
</feature>